<protein>
    <submittedName>
        <fullName evidence="1">Glycosyltransferase family 2 protein</fullName>
    </submittedName>
</protein>
<dbReference type="AlphaFoldDB" id="A0A443IVM5"/>
<accession>A0A443IVM5</accession>
<gene>
    <name evidence="1" type="ORF">D2T33_10365</name>
</gene>
<dbReference type="RefSeq" id="WP_128269762.1">
    <property type="nucleotide sequence ID" value="NZ_SAUW01000009.1"/>
</dbReference>
<evidence type="ECO:0000313" key="1">
    <source>
        <dbReference type="EMBL" id="RWR12141.1"/>
    </source>
</evidence>
<dbReference type="EMBL" id="SAUW01000009">
    <property type="protein sequence ID" value="RWR12141.1"/>
    <property type="molecule type" value="Genomic_DNA"/>
</dbReference>
<reference evidence="1 2" key="1">
    <citation type="submission" date="2019-01" db="EMBL/GenBank/DDBJ databases">
        <title>Sinorhodobacter populi sp. nov. isolated from the symptomatic bark tissue of Populus euramericana canker.</title>
        <authorList>
            <person name="Xu G."/>
        </authorList>
    </citation>
    <scope>NUCLEOTIDE SEQUENCE [LARGE SCALE GENOMIC DNA]</scope>
    <source>
        <strain evidence="1 2">2D-5</strain>
    </source>
</reference>
<dbReference type="Pfam" id="PF13704">
    <property type="entry name" value="Glyco_tranf_2_4"/>
    <property type="match status" value="1"/>
</dbReference>
<keyword evidence="2" id="KW-1185">Reference proteome</keyword>
<dbReference type="GO" id="GO:0016740">
    <property type="term" value="F:transferase activity"/>
    <property type="evidence" value="ECO:0007669"/>
    <property type="project" value="UniProtKB-KW"/>
</dbReference>
<comment type="caution">
    <text evidence="1">The sequence shown here is derived from an EMBL/GenBank/DDBJ whole genome shotgun (WGS) entry which is preliminary data.</text>
</comment>
<evidence type="ECO:0000313" key="2">
    <source>
        <dbReference type="Proteomes" id="UP000285710"/>
    </source>
</evidence>
<dbReference type="SUPFAM" id="SSF53448">
    <property type="entry name" value="Nucleotide-diphospho-sugar transferases"/>
    <property type="match status" value="1"/>
</dbReference>
<reference evidence="1 2" key="2">
    <citation type="submission" date="2019-01" db="EMBL/GenBank/DDBJ databases">
        <authorList>
            <person name="Li Y."/>
        </authorList>
    </citation>
    <scope>NUCLEOTIDE SEQUENCE [LARGE SCALE GENOMIC DNA]</scope>
    <source>
        <strain evidence="1 2">2D-5</strain>
    </source>
</reference>
<organism evidence="1 2">
    <name type="scientific">Paenirhodobacter populi</name>
    <dbReference type="NCBI Taxonomy" id="2306993"/>
    <lineage>
        <taxon>Bacteria</taxon>
        <taxon>Pseudomonadati</taxon>
        <taxon>Pseudomonadota</taxon>
        <taxon>Alphaproteobacteria</taxon>
        <taxon>Rhodobacterales</taxon>
        <taxon>Rhodobacter group</taxon>
        <taxon>Paenirhodobacter</taxon>
    </lineage>
</organism>
<sequence length="326" mass="37719">MMRRRHQLRGLLHRHELKLVSDRTARIDPSDILVFTTLRNERIRLPWFLNYYRDMGVGHFLMIDNGSDDGSADYLRDQPDVSLWSTRASYRAANFGVSWINHLLRRHGTGHWVLVVDPDELLVYPYCDVRPLRALTDWLDGQGLPSFSAMLLDLYPKGPIGAVPYQEGQDPLEIACWFDSGNYMMRRNAKWHDLWIQGGPRARAFFAHDPASAPALNKIPLVRWQRGYVYVSSTHALLPRRLNHVYEERGGEMASGCLLHTKFLPVLTQKVAEEMRRREHYAGSAEYAAYQQGLAGGLDLWTEQSERYLNWRQLDTLGLISRGNWL</sequence>
<dbReference type="InterPro" id="IPR029044">
    <property type="entry name" value="Nucleotide-diphossugar_trans"/>
</dbReference>
<dbReference type="Proteomes" id="UP000285710">
    <property type="component" value="Unassembled WGS sequence"/>
</dbReference>
<name>A0A443IVM5_9RHOB</name>
<keyword evidence="1" id="KW-0808">Transferase</keyword>
<proteinExistence type="predicted"/>